<feature type="compositionally biased region" description="Acidic residues" evidence="1">
    <location>
        <begin position="38"/>
        <end position="54"/>
    </location>
</feature>
<sequence>MQWKMTCLTIAGIMKIQVVMRKFCHTTALKKIMNGSLSEEESDDDDDDDQDDSIDFYNPNQLTKQTGNLNAKNLLTTKKSTGKGIRDNRYTAASGSDTEANDQLAHV</sequence>
<dbReference type="AlphaFoldDB" id="A0A817VKE0"/>
<accession>A0A817VKE0</accession>
<dbReference type="Proteomes" id="UP000663872">
    <property type="component" value="Unassembled WGS sequence"/>
</dbReference>
<name>A0A817VKE0_9BILA</name>
<feature type="compositionally biased region" description="Polar residues" evidence="1">
    <location>
        <begin position="58"/>
        <end position="79"/>
    </location>
</feature>
<gene>
    <name evidence="2" type="ORF">GRG538_LOCUS5242</name>
</gene>
<feature type="region of interest" description="Disordered" evidence="1">
    <location>
        <begin position="34"/>
        <end position="107"/>
    </location>
</feature>
<comment type="caution">
    <text evidence="2">The sequence shown here is derived from an EMBL/GenBank/DDBJ whole genome shotgun (WGS) entry which is preliminary data.</text>
</comment>
<evidence type="ECO:0000313" key="2">
    <source>
        <dbReference type="EMBL" id="CAF3347893.1"/>
    </source>
</evidence>
<reference evidence="2" key="1">
    <citation type="submission" date="2021-02" db="EMBL/GenBank/DDBJ databases">
        <authorList>
            <person name="Nowell W R."/>
        </authorList>
    </citation>
    <scope>NUCLEOTIDE SEQUENCE</scope>
</reference>
<proteinExistence type="predicted"/>
<evidence type="ECO:0000256" key="1">
    <source>
        <dbReference type="SAM" id="MobiDB-lite"/>
    </source>
</evidence>
<dbReference type="EMBL" id="CAJNYT010000411">
    <property type="protein sequence ID" value="CAF3347893.1"/>
    <property type="molecule type" value="Genomic_DNA"/>
</dbReference>
<protein>
    <submittedName>
        <fullName evidence="2">Uncharacterized protein</fullName>
    </submittedName>
</protein>
<evidence type="ECO:0000313" key="3">
    <source>
        <dbReference type="Proteomes" id="UP000663872"/>
    </source>
</evidence>
<organism evidence="2 3">
    <name type="scientific">Rotaria socialis</name>
    <dbReference type="NCBI Taxonomy" id="392032"/>
    <lineage>
        <taxon>Eukaryota</taxon>
        <taxon>Metazoa</taxon>
        <taxon>Spiralia</taxon>
        <taxon>Gnathifera</taxon>
        <taxon>Rotifera</taxon>
        <taxon>Eurotatoria</taxon>
        <taxon>Bdelloidea</taxon>
        <taxon>Philodinida</taxon>
        <taxon>Philodinidae</taxon>
        <taxon>Rotaria</taxon>
    </lineage>
</organism>